<dbReference type="EMBL" id="CAACVJ010000489">
    <property type="protein sequence ID" value="VEP17067.1"/>
    <property type="molecule type" value="Genomic_DNA"/>
</dbReference>
<organism evidence="4 5">
    <name type="scientific">Hyella patelloides LEGE 07179</name>
    <dbReference type="NCBI Taxonomy" id="945734"/>
    <lineage>
        <taxon>Bacteria</taxon>
        <taxon>Bacillati</taxon>
        <taxon>Cyanobacteriota</taxon>
        <taxon>Cyanophyceae</taxon>
        <taxon>Pleurocapsales</taxon>
        <taxon>Hyellaceae</taxon>
        <taxon>Hyella</taxon>
    </lineage>
</organism>
<dbReference type="PANTHER" id="PTHR30386">
    <property type="entry name" value="MEMBRANE FUSION SUBUNIT OF EMRAB-TOLC MULTIDRUG EFFLUX PUMP"/>
    <property type="match status" value="1"/>
</dbReference>
<sequence>MNNPQLTLKTTPATSSNQLALIDERQLTLNPQPAVFFKQPSVWSRALIWGLVSLTTCTVAWASIAKIEKVIPAAGKLEPKDAVKEIQASVSGVVAEVFVEDGERVAKGDILLQFDRTTVEAQIKSLQQVEQSLVAENNFYRQQMAISEGNLPSNIDLAPEFALLLQNKQTIAQENQLYQALIAGSIDSALNSEQQARGQVLQAERNSRILSVEQEIKQLEWQLQQTANKQTNARELLITAQNQLATAKGNLTTERAIASEIAPLVEAGAISRIQYSRQQQEAGNSQIEVDTHQSSVTSLLGEIESFNQERGRLESAISQARANLTNTVASFNSDLQTKIAANQQRIAEIDSQLGKQVMANDQQIAEIESQIVSQQQNLKYHQLKAPVGGTIFELKAHEGFVAQPTQPLLEIVPDDALIAEVYIPSKDRGFVRLGMDVDVRVDSFDFSEFGAISGKLIWVGADALEPDQQHPYARYPAKIKLEQQFMDVNGQPMALESGMAINVNIKERKRRVISVFSGFLTKKLDTLKGVD</sequence>
<feature type="domain" description="AprE-like beta-barrel" evidence="3">
    <location>
        <begin position="417"/>
        <end position="507"/>
    </location>
</feature>
<dbReference type="InterPro" id="IPR058625">
    <property type="entry name" value="MdtA-like_BSH"/>
</dbReference>
<evidence type="ECO:0000313" key="5">
    <source>
        <dbReference type="Proteomes" id="UP000320055"/>
    </source>
</evidence>
<name>A0A563W0B8_9CYAN</name>
<dbReference type="Gene3D" id="2.40.30.170">
    <property type="match status" value="1"/>
</dbReference>
<accession>A0A563W0B8</accession>
<dbReference type="Gene3D" id="2.40.50.100">
    <property type="match status" value="2"/>
</dbReference>
<protein>
    <submittedName>
        <fullName evidence="4">Uncharacterized protein</fullName>
    </submittedName>
</protein>
<feature type="domain" description="Multidrug resistance protein MdtA-like barrel-sandwich hybrid" evidence="2">
    <location>
        <begin position="85"/>
        <end position="407"/>
    </location>
</feature>
<proteinExistence type="predicted"/>
<keyword evidence="1" id="KW-0175">Coiled coil</keyword>
<gene>
    <name evidence="4" type="ORF">H1P_5390002</name>
</gene>
<evidence type="ECO:0000313" key="4">
    <source>
        <dbReference type="EMBL" id="VEP17067.1"/>
    </source>
</evidence>
<feature type="coiled-coil region" evidence="1">
    <location>
        <begin position="209"/>
        <end position="236"/>
    </location>
</feature>
<dbReference type="RefSeq" id="WP_144875688.1">
    <property type="nucleotide sequence ID" value="NZ_LR214273.1"/>
</dbReference>
<dbReference type="Proteomes" id="UP000320055">
    <property type="component" value="Unassembled WGS sequence"/>
</dbReference>
<keyword evidence="5" id="KW-1185">Reference proteome</keyword>
<dbReference type="Pfam" id="PF25917">
    <property type="entry name" value="BSH_RND"/>
    <property type="match status" value="1"/>
</dbReference>
<dbReference type="Pfam" id="PF26002">
    <property type="entry name" value="Beta-barrel_AprE"/>
    <property type="match status" value="1"/>
</dbReference>
<dbReference type="AlphaFoldDB" id="A0A563W0B8"/>
<reference evidence="4 5" key="1">
    <citation type="submission" date="2019-01" db="EMBL/GenBank/DDBJ databases">
        <authorList>
            <person name="Brito A."/>
        </authorList>
    </citation>
    <scope>NUCLEOTIDE SEQUENCE [LARGE SCALE GENOMIC DNA]</scope>
    <source>
        <strain evidence="4">1</strain>
    </source>
</reference>
<dbReference type="OrthoDB" id="553569at2"/>
<dbReference type="Gene3D" id="1.10.287.470">
    <property type="entry name" value="Helix hairpin bin"/>
    <property type="match status" value="1"/>
</dbReference>
<dbReference type="SUPFAM" id="SSF111369">
    <property type="entry name" value="HlyD-like secretion proteins"/>
    <property type="match status" value="1"/>
</dbReference>
<dbReference type="PRINTS" id="PR01490">
    <property type="entry name" value="RTXTOXIND"/>
</dbReference>
<evidence type="ECO:0000259" key="3">
    <source>
        <dbReference type="Pfam" id="PF26002"/>
    </source>
</evidence>
<evidence type="ECO:0000256" key="1">
    <source>
        <dbReference type="SAM" id="Coils"/>
    </source>
</evidence>
<evidence type="ECO:0000259" key="2">
    <source>
        <dbReference type="Pfam" id="PF25917"/>
    </source>
</evidence>
<dbReference type="PANTHER" id="PTHR30386:SF27">
    <property type="entry name" value="MEMBRANE FUSION PROTEIN (MFP) FAMILY PROTEIN"/>
    <property type="match status" value="1"/>
</dbReference>
<dbReference type="InterPro" id="IPR050739">
    <property type="entry name" value="MFP"/>
</dbReference>
<dbReference type="InterPro" id="IPR058982">
    <property type="entry name" value="Beta-barrel_AprE"/>
</dbReference>